<evidence type="ECO:0000256" key="1">
    <source>
        <dbReference type="ARBA" id="ARBA00001961"/>
    </source>
</evidence>
<keyword evidence="4" id="KW-0223">Dioxygenase</keyword>
<reference evidence="12 13" key="1">
    <citation type="journal article" date="2020" name="Mol. Plant">
        <title>The Chromosome-Based Rubber Tree Genome Provides New Insights into Spurge Genome Evolution and Rubber Biosynthesis.</title>
        <authorList>
            <person name="Liu J."/>
            <person name="Shi C."/>
            <person name="Shi C.C."/>
            <person name="Li W."/>
            <person name="Zhang Q.J."/>
            <person name="Zhang Y."/>
            <person name="Li K."/>
            <person name="Lu H.F."/>
            <person name="Shi C."/>
            <person name="Zhu S.T."/>
            <person name="Xiao Z.Y."/>
            <person name="Nan H."/>
            <person name="Yue Y."/>
            <person name="Zhu X.G."/>
            <person name="Wu Y."/>
            <person name="Hong X.N."/>
            <person name="Fan G.Y."/>
            <person name="Tong Y."/>
            <person name="Zhang D."/>
            <person name="Mao C.L."/>
            <person name="Liu Y.L."/>
            <person name="Hao S.J."/>
            <person name="Liu W.Q."/>
            <person name="Lv M.Q."/>
            <person name="Zhang H.B."/>
            <person name="Liu Y."/>
            <person name="Hu-Tang G.R."/>
            <person name="Wang J.P."/>
            <person name="Wang J.H."/>
            <person name="Sun Y.H."/>
            <person name="Ni S.B."/>
            <person name="Chen W.B."/>
            <person name="Zhang X.C."/>
            <person name="Jiao Y.N."/>
            <person name="Eichler E.E."/>
            <person name="Li G.H."/>
            <person name="Liu X."/>
            <person name="Gao L.Z."/>
        </authorList>
    </citation>
    <scope>NUCLEOTIDE SEQUENCE [LARGE SCALE GENOMIC DNA]</scope>
    <source>
        <strain evidence="13">cv. GT1</strain>
        <tissue evidence="12">Leaf</tissue>
    </source>
</reference>
<dbReference type="InterPro" id="IPR005123">
    <property type="entry name" value="Oxoglu/Fe-dep_dioxygenase_dom"/>
</dbReference>
<evidence type="ECO:0000256" key="6">
    <source>
        <dbReference type="ARBA" id="ARBA00023004"/>
    </source>
</evidence>
<gene>
    <name evidence="12" type="ORF">GH714_035028</name>
</gene>
<sequence length="356" mass="39818">MSTLSEVYAQYPLKVDDIIPLDFDSVVTVPDSHAWPISDGFESNDWLSIPTIDLKDPDAAKLIGHACETWGVFQVVNHDIPLNLLDEVESEARQLFSLPTTQKLKALRSPGGVTGYGLARISSFFNKFMWHEGFTIIGSPLDHARELWPNDYQKFCDIMVDGQKKMEELAITIMHNILEYLAVSEEEMKWLGSPGVASTALQLNSYPLCPDPNRAIGLAPHTDNSLFTILHQRISGLQIFKEGVGWGFVQPVTGALVVNVGDLLHILSNARFPSVVHRVVMKEAKQRFSVAFFYSPPADFNLDPLGLSFGQIPLYRSVTVAEYFGRKAKDLEKHLLRLEFSGESMKSISIFMLVFA</sequence>
<accession>A0A6A6KH92</accession>
<dbReference type="InterPro" id="IPR026992">
    <property type="entry name" value="DIOX_N"/>
</dbReference>
<evidence type="ECO:0000313" key="13">
    <source>
        <dbReference type="Proteomes" id="UP000467840"/>
    </source>
</evidence>
<keyword evidence="5 10" id="KW-0560">Oxidoreductase</keyword>
<dbReference type="SUPFAM" id="SSF51197">
    <property type="entry name" value="Clavaminate synthase-like"/>
    <property type="match status" value="1"/>
</dbReference>
<dbReference type="AlphaFoldDB" id="A0A6A6KH92"/>
<evidence type="ECO:0000256" key="5">
    <source>
        <dbReference type="ARBA" id="ARBA00023002"/>
    </source>
</evidence>
<feature type="domain" description="Fe2OG dioxygenase" evidence="11">
    <location>
        <begin position="196"/>
        <end position="296"/>
    </location>
</feature>
<dbReference type="Proteomes" id="UP000467840">
    <property type="component" value="Chromosome 3"/>
</dbReference>
<evidence type="ECO:0000259" key="11">
    <source>
        <dbReference type="PROSITE" id="PS51471"/>
    </source>
</evidence>
<keyword evidence="6 10" id="KW-0408">Iron</keyword>
<dbReference type="InterPro" id="IPR050231">
    <property type="entry name" value="Iron_ascorbate_oxido_reductase"/>
</dbReference>
<evidence type="ECO:0000256" key="10">
    <source>
        <dbReference type="RuleBase" id="RU003682"/>
    </source>
</evidence>
<dbReference type="EMBL" id="JAAGAX010000017">
    <property type="protein sequence ID" value="KAF2286889.1"/>
    <property type="molecule type" value="Genomic_DNA"/>
</dbReference>
<dbReference type="Gene3D" id="2.60.120.330">
    <property type="entry name" value="B-lactam Antibiotic, Isopenicillin N Synthase, Chain"/>
    <property type="match status" value="1"/>
</dbReference>
<comment type="pathway">
    <text evidence="7">Plant hormone biosynthesis; gibberellin biosynthesis.</text>
</comment>
<comment type="similarity">
    <text evidence="8">Belongs to the iron/ascorbate-dependent oxidoreductase family. GA3OX subfamily.</text>
</comment>
<dbReference type="FunFam" id="2.60.120.330:FF:000013">
    <property type="entry name" value="Gibberellin 3-beta-dioxygenase 1"/>
    <property type="match status" value="1"/>
</dbReference>
<organism evidence="12 13">
    <name type="scientific">Hevea brasiliensis</name>
    <name type="common">Para rubber tree</name>
    <name type="synonym">Siphonia brasiliensis</name>
    <dbReference type="NCBI Taxonomy" id="3981"/>
    <lineage>
        <taxon>Eukaryota</taxon>
        <taxon>Viridiplantae</taxon>
        <taxon>Streptophyta</taxon>
        <taxon>Embryophyta</taxon>
        <taxon>Tracheophyta</taxon>
        <taxon>Spermatophyta</taxon>
        <taxon>Magnoliopsida</taxon>
        <taxon>eudicotyledons</taxon>
        <taxon>Gunneridae</taxon>
        <taxon>Pentapetalae</taxon>
        <taxon>rosids</taxon>
        <taxon>fabids</taxon>
        <taxon>Malpighiales</taxon>
        <taxon>Euphorbiaceae</taxon>
        <taxon>Crotonoideae</taxon>
        <taxon>Micrandreae</taxon>
        <taxon>Hevea</taxon>
    </lineage>
</organism>
<dbReference type="PANTHER" id="PTHR47990">
    <property type="entry name" value="2-OXOGLUTARATE (2OG) AND FE(II)-DEPENDENT OXYGENASE SUPERFAMILY PROTEIN-RELATED"/>
    <property type="match status" value="1"/>
</dbReference>
<evidence type="ECO:0000256" key="7">
    <source>
        <dbReference type="ARBA" id="ARBA00037909"/>
    </source>
</evidence>
<protein>
    <recommendedName>
        <fullName evidence="9">gibberellin 3beta-dioxygenase</fullName>
        <ecNumber evidence="9">1.14.11.15</ecNumber>
    </recommendedName>
</protein>
<evidence type="ECO:0000313" key="12">
    <source>
        <dbReference type="EMBL" id="KAF2286889.1"/>
    </source>
</evidence>
<comment type="cofactor">
    <cofactor evidence="1">
        <name>L-ascorbate</name>
        <dbReference type="ChEBI" id="CHEBI:38290"/>
    </cofactor>
</comment>
<dbReference type="GO" id="GO:0046872">
    <property type="term" value="F:metal ion binding"/>
    <property type="evidence" value="ECO:0007669"/>
    <property type="project" value="UniProtKB-KW"/>
</dbReference>
<proteinExistence type="inferred from homology"/>
<comment type="caution">
    <text evidence="12">The sequence shown here is derived from an EMBL/GenBank/DDBJ whole genome shotgun (WGS) entry which is preliminary data.</text>
</comment>
<dbReference type="EC" id="1.14.11.15" evidence="9"/>
<dbReference type="Pfam" id="PF14226">
    <property type="entry name" value="DIOX_N"/>
    <property type="match status" value="1"/>
</dbReference>
<dbReference type="PROSITE" id="PS51471">
    <property type="entry name" value="FE2OG_OXY"/>
    <property type="match status" value="1"/>
</dbReference>
<comment type="pathway">
    <text evidence="2">Hormone biosynthesis.</text>
</comment>
<keyword evidence="3 10" id="KW-0479">Metal-binding</keyword>
<evidence type="ECO:0000256" key="4">
    <source>
        <dbReference type="ARBA" id="ARBA00022964"/>
    </source>
</evidence>
<evidence type="ECO:0000256" key="9">
    <source>
        <dbReference type="ARBA" id="ARBA00066695"/>
    </source>
</evidence>
<dbReference type="GO" id="GO:0009686">
    <property type="term" value="P:gibberellin biosynthetic process"/>
    <property type="evidence" value="ECO:0007669"/>
    <property type="project" value="UniProtKB-ARBA"/>
</dbReference>
<dbReference type="Pfam" id="PF03171">
    <property type="entry name" value="2OG-FeII_Oxy"/>
    <property type="match status" value="1"/>
</dbReference>
<name>A0A6A6KH92_HEVBR</name>
<evidence type="ECO:0000256" key="2">
    <source>
        <dbReference type="ARBA" id="ARBA00004972"/>
    </source>
</evidence>
<evidence type="ECO:0000256" key="3">
    <source>
        <dbReference type="ARBA" id="ARBA00022723"/>
    </source>
</evidence>
<dbReference type="GO" id="GO:0016707">
    <property type="term" value="F:gibberellin 3-beta-dioxygenase activity"/>
    <property type="evidence" value="ECO:0007669"/>
    <property type="project" value="UniProtKB-EC"/>
</dbReference>
<keyword evidence="13" id="KW-1185">Reference proteome</keyword>
<evidence type="ECO:0000256" key="8">
    <source>
        <dbReference type="ARBA" id="ARBA00061560"/>
    </source>
</evidence>
<dbReference type="InterPro" id="IPR027443">
    <property type="entry name" value="IPNS-like_sf"/>
</dbReference>
<dbReference type="InterPro" id="IPR044861">
    <property type="entry name" value="IPNS-like_FE2OG_OXY"/>
</dbReference>